<dbReference type="AlphaFoldDB" id="A0A0D0CCT5"/>
<accession>A0A0D0CCT5</accession>
<keyword evidence="2" id="KW-1185">Reference proteome</keyword>
<evidence type="ECO:0000313" key="2">
    <source>
        <dbReference type="Proteomes" id="UP000054538"/>
    </source>
</evidence>
<dbReference type="EMBL" id="KN825987">
    <property type="protein sequence ID" value="KIK80567.1"/>
    <property type="molecule type" value="Genomic_DNA"/>
</dbReference>
<sequence length="50" mass="5545">MSSRSANTLSWVVTCGRAAIYLLKCTFCCRNSYQGTGGKITIVTHTFYYA</sequence>
<dbReference type="OrthoDB" id="10402144at2759"/>
<dbReference type="InParanoid" id="A0A0D0CCT5"/>
<reference evidence="1 2" key="1">
    <citation type="submission" date="2014-04" db="EMBL/GenBank/DDBJ databases">
        <authorList>
            <consortium name="DOE Joint Genome Institute"/>
            <person name="Kuo A."/>
            <person name="Kohler A."/>
            <person name="Jargeat P."/>
            <person name="Nagy L.G."/>
            <person name="Floudas D."/>
            <person name="Copeland A."/>
            <person name="Barry K.W."/>
            <person name="Cichocki N."/>
            <person name="Veneault-Fourrey C."/>
            <person name="LaButti K."/>
            <person name="Lindquist E.A."/>
            <person name="Lipzen A."/>
            <person name="Lundell T."/>
            <person name="Morin E."/>
            <person name="Murat C."/>
            <person name="Sun H."/>
            <person name="Tunlid A."/>
            <person name="Henrissat B."/>
            <person name="Grigoriev I.V."/>
            <person name="Hibbett D.S."/>
            <person name="Martin F."/>
            <person name="Nordberg H.P."/>
            <person name="Cantor M.N."/>
            <person name="Hua S.X."/>
        </authorList>
    </citation>
    <scope>NUCLEOTIDE SEQUENCE [LARGE SCALE GENOMIC DNA]</scope>
    <source>
        <strain evidence="1 2">Ve08.2h10</strain>
    </source>
</reference>
<organism evidence="1 2">
    <name type="scientific">Paxillus rubicundulus Ve08.2h10</name>
    <dbReference type="NCBI Taxonomy" id="930991"/>
    <lineage>
        <taxon>Eukaryota</taxon>
        <taxon>Fungi</taxon>
        <taxon>Dikarya</taxon>
        <taxon>Basidiomycota</taxon>
        <taxon>Agaricomycotina</taxon>
        <taxon>Agaricomycetes</taxon>
        <taxon>Agaricomycetidae</taxon>
        <taxon>Boletales</taxon>
        <taxon>Paxilineae</taxon>
        <taxon>Paxillaceae</taxon>
        <taxon>Paxillus</taxon>
    </lineage>
</organism>
<name>A0A0D0CCT5_9AGAM</name>
<reference evidence="2" key="2">
    <citation type="submission" date="2015-01" db="EMBL/GenBank/DDBJ databases">
        <title>Evolutionary Origins and Diversification of the Mycorrhizal Mutualists.</title>
        <authorList>
            <consortium name="DOE Joint Genome Institute"/>
            <consortium name="Mycorrhizal Genomics Consortium"/>
            <person name="Kohler A."/>
            <person name="Kuo A."/>
            <person name="Nagy L.G."/>
            <person name="Floudas D."/>
            <person name="Copeland A."/>
            <person name="Barry K.W."/>
            <person name="Cichocki N."/>
            <person name="Veneault-Fourrey C."/>
            <person name="LaButti K."/>
            <person name="Lindquist E.A."/>
            <person name="Lipzen A."/>
            <person name="Lundell T."/>
            <person name="Morin E."/>
            <person name="Murat C."/>
            <person name="Riley R."/>
            <person name="Ohm R."/>
            <person name="Sun H."/>
            <person name="Tunlid A."/>
            <person name="Henrissat B."/>
            <person name="Grigoriev I.V."/>
            <person name="Hibbett D.S."/>
            <person name="Martin F."/>
        </authorList>
    </citation>
    <scope>NUCLEOTIDE SEQUENCE [LARGE SCALE GENOMIC DNA]</scope>
    <source>
        <strain evidence="2">Ve08.2h10</strain>
    </source>
</reference>
<dbReference type="Proteomes" id="UP000054538">
    <property type="component" value="Unassembled WGS sequence"/>
</dbReference>
<gene>
    <name evidence="1" type="ORF">PAXRUDRAFT_158337</name>
</gene>
<evidence type="ECO:0000313" key="1">
    <source>
        <dbReference type="EMBL" id="KIK80567.1"/>
    </source>
</evidence>
<protein>
    <submittedName>
        <fullName evidence="1">Uncharacterized protein</fullName>
    </submittedName>
</protein>
<proteinExistence type="predicted"/>
<dbReference type="HOGENOM" id="CLU_3069319_0_0_1"/>